<reference evidence="2" key="1">
    <citation type="submission" date="2023-07" db="EMBL/GenBank/DDBJ databases">
        <authorList>
            <consortium name="AG Swart"/>
            <person name="Singh M."/>
            <person name="Singh A."/>
            <person name="Seah K."/>
            <person name="Emmerich C."/>
        </authorList>
    </citation>
    <scope>NUCLEOTIDE SEQUENCE</scope>
    <source>
        <strain evidence="2">DP1</strain>
    </source>
</reference>
<dbReference type="AlphaFoldDB" id="A0AAD2D787"/>
<name>A0AAD2D787_EUPCR</name>
<evidence type="ECO:0000313" key="3">
    <source>
        <dbReference type="Proteomes" id="UP001295684"/>
    </source>
</evidence>
<dbReference type="Proteomes" id="UP001295684">
    <property type="component" value="Unassembled WGS sequence"/>
</dbReference>
<evidence type="ECO:0000256" key="1">
    <source>
        <dbReference type="SAM" id="Phobius"/>
    </source>
</evidence>
<keyword evidence="1" id="KW-0472">Membrane</keyword>
<keyword evidence="1" id="KW-1133">Transmembrane helix</keyword>
<dbReference type="EMBL" id="CAMPGE010024522">
    <property type="protein sequence ID" value="CAI2382355.1"/>
    <property type="molecule type" value="Genomic_DNA"/>
</dbReference>
<proteinExistence type="predicted"/>
<evidence type="ECO:0000313" key="2">
    <source>
        <dbReference type="EMBL" id="CAI2382355.1"/>
    </source>
</evidence>
<protein>
    <submittedName>
        <fullName evidence="2">Uncharacterized protein</fullName>
    </submittedName>
</protein>
<keyword evidence="3" id="KW-1185">Reference proteome</keyword>
<sequence length="155" mass="18460">MIKKENDFARKRQIHTANSTSSTREVDLTIIWGNKNKNVRLSAERPLFDLFTQFNPKEEMYTKYNSVRFLHKGEIYRNIDQKLNELKDLKSRDHIVMITHEKTQVDIQVEQEREEIERAAEFDPTRYTSNNFAFIGAGIVIVVILYYWVKLNFID</sequence>
<feature type="transmembrane region" description="Helical" evidence="1">
    <location>
        <begin position="132"/>
        <end position="149"/>
    </location>
</feature>
<organism evidence="2 3">
    <name type="scientific">Euplotes crassus</name>
    <dbReference type="NCBI Taxonomy" id="5936"/>
    <lineage>
        <taxon>Eukaryota</taxon>
        <taxon>Sar</taxon>
        <taxon>Alveolata</taxon>
        <taxon>Ciliophora</taxon>
        <taxon>Intramacronucleata</taxon>
        <taxon>Spirotrichea</taxon>
        <taxon>Hypotrichia</taxon>
        <taxon>Euplotida</taxon>
        <taxon>Euplotidae</taxon>
        <taxon>Moneuplotes</taxon>
    </lineage>
</organism>
<accession>A0AAD2D787</accession>
<gene>
    <name evidence="2" type="ORF">ECRASSUSDP1_LOCUS23826</name>
</gene>
<comment type="caution">
    <text evidence="2">The sequence shown here is derived from an EMBL/GenBank/DDBJ whole genome shotgun (WGS) entry which is preliminary data.</text>
</comment>
<keyword evidence="1" id="KW-0812">Transmembrane</keyword>